<sequence>CSFDCFNRLPEQVGDLSSAERLRQLCSRRVYERWSRVQRAGGPLCGVVWGHSHNLKCEQTKLDDLERNGNSST</sequence>
<feature type="non-terminal residue" evidence="1">
    <location>
        <position position="1"/>
    </location>
</feature>
<gene>
    <name evidence="1" type="primary">Nfu_g_1_025381</name>
</gene>
<protein>
    <submittedName>
        <fullName evidence="1">Uncharacterized protein</fullName>
    </submittedName>
</protein>
<dbReference type="AlphaFoldDB" id="A0A1A8JZC0"/>
<name>A0A1A8JZC0_NOTKU</name>
<dbReference type="EMBL" id="HAEE01004704">
    <property type="protein sequence ID" value="SBR24724.1"/>
    <property type="molecule type" value="Transcribed_RNA"/>
</dbReference>
<proteinExistence type="predicted"/>
<organism evidence="1">
    <name type="scientific">Nothobranchius kuhntae</name>
    <name type="common">Beira killifish</name>
    <dbReference type="NCBI Taxonomy" id="321403"/>
    <lineage>
        <taxon>Eukaryota</taxon>
        <taxon>Metazoa</taxon>
        <taxon>Chordata</taxon>
        <taxon>Craniata</taxon>
        <taxon>Vertebrata</taxon>
        <taxon>Euteleostomi</taxon>
        <taxon>Actinopterygii</taxon>
        <taxon>Neopterygii</taxon>
        <taxon>Teleostei</taxon>
        <taxon>Neoteleostei</taxon>
        <taxon>Acanthomorphata</taxon>
        <taxon>Ovalentaria</taxon>
        <taxon>Atherinomorphae</taxon>
        <taxon>Cyprinodontiformes</taxon>
        <taxon>Nothobranchiidae</taxon>
        <taxon>Nothobranchius</taxon>
    </lineage>
</organism>
<evidence type="ECO:0000313" key="1">
    <source>
        <dbReference type="EMBL" id="SBR24724.1"/>
    </source>
</evidence>
<accession>A0A1A8JZC0</accession>
<feature type="non-terminal residue" evidence="1">
    <location>
        <position position="73"/>
    </location>
</feature>
<reference evidence="1" key="2">
    <citation type="submission" date="2016-06" db="EMBL/GenBank/DDBJ databases">
        <title>The genome of a short-lived fish provides insights into sex chromosome evolution and the genetic control of aging.</title>
        <authorList>
            <person name="Reichwald K."/>
            <person name="Felder M."/>
            <person name="Petzold A."/>
            <person name="Koch P."/>
            <person name="Groth M."/>
            <person name="Platzer M."/>
        </authorList>
    </citation>
    <scope>NUCLEOTIDE SEQUENCE</scope>
    <source>
        <tissue evidence="1">Brain</tissue>
    </source>
</reference>
<reference evidence="1" key="1">
    <citation type="submission" date="2016-05" db="EMBL/GenBank/DDBJ databases">
        <authorList>
            <person name="Lavstsen T."/>
            <person name="Jespersen J.S."/>
        </authorList>
    </citation>
    <scope>NUCLEOTIDE SEQUENCE</scope>
    <source>
        <tissue evidence="1">Brain</tissue>
    </source>
</reference>